<dbReference type="PANTHER" id="PTHR43462:SF1">
    <property type="entry name" value="ALANYL-TRNA EDITING PROTEIN AARSD1"/>
    <property type="match status" value="1"/>
</dbReference>
<dbReference type="SMART" id="SM00863">
    <property type="entry name" value="tRNA_SAD"/>
    <property type="match status" value="1"/>
</dbReference>
<keyword evidence="4" id="KW-0862">Zinc</keyword>
<name>A0A9P4JZ46_9PLEO</name>
<keyword evidence="8" id="KW-1185">Reference proteome</keyword>
<dbReference type="GO" id="GO:0004812">
    <property type="term" value="F:aminoacyl-tRNA ligase activity"/>
    <property type="evidence" value="ECO:0007669"/>
    <property type="project" value="InterPro"/>
</dbReference>
<evidence type="ECO:0000256" key="4">
    <source>
        <dbReference type="ARBA" id="ARBA00022833"/>
    </source>
</evidence>
<keyword evidence="5" id="KW-0175">Coiled coil</keyword>
<evidence type="ECO:0000313" key="8">
    <source>
        <dbReference type="Proteomes" id="UP000800093"/>
    </source>
</evidence>
<dbReference type="InterPro" id="IPR018163">
    <property type="entry name" value="Thr/Ala-tRNA-synth_IIc_edit"/>
</dbReference>
<dbReference type="Gene3D" id="3.30.980.10">
    <property type="entry name" value="Threonyl-trna Synthetase, Chain A, domain 2"/>
    <property type="match status" value="1"/>
</dbReference>
<dbReference type="InterPro" id="IPR051335">
    <property type="entry name" value="Alanyl-tRNA_Editing_Enzymes"/>
</dbReference>
<dbReference type="SUPFAM" id="SSF55186">
    <property type="entry name" value="ThrRS/AlaRS common domain"/>
    <property type="match status" value="1"/>
</dbReference>
<dbReference type="InterPro" id="IPR012947">
    <property type="entry name" value="tRNA_SAD"/>
</dbReference>
<comment type="cofactor">
    <cofactor evidence="1">
        <name>Zn(2+)</name>
        <dbReference type="ChEBI" id="CHEBI:29105"/>
    </cofactor>
</comment>
<dbReference type="GO" id="GO:0002196">
    <property type="term" value="F:Ser-tRNA(Ala) deacylase activity"/>
    <property type="evidence" value="ECO:0007669"/>
    <property type="project" value="TreeGrafter"/>
</dbReference>
<dbReference type="Gene3D" id="2.40.30.130">
    <property type="match status" value="1"/>
</dbReference>
<dbReference type="PANTHER" id="PTHR43462">
    <property type="entry name" value="ALANYL-TRNA EDITING PROTEIN"/>
    <property type="match status" value="1"/>
</dbReference>
<dbReference type="OrthoDB" id="288942at2759"/>
<dbReference type="AlphaFoldDB" id="A0A9P4JZ46"/>
<dbReference type="GO" id="GO:0043039">
    <property type="term" value="P:tRNA aminoacylation"/>
    <property type="evidence" value="ECO:0007669"/>
    <property type="project" value="InterPro"/>
</dbReference>
<evidence type="ECO:0000256" key="2">
    <source>
        <dbReference type="ARBA" id="ARBA00008429"/>
    </source>
</evidence>
<dbReference type="Pfam" id="PF07973">
    <property type="entry name" value="tRNA_SAD"/>
    <property type="match status" value="1"/>
</dbReference>
<protein>
    <submittedName>
        <fullName evidence="7">ThrRS/AlaRS common domain-containing protein</fullName>
    </submittedName>
</protein>
<comment type="similarity">
    <text evidence="2">Belongs to the class-II aminoacyl-tRNA synthetase family. Alax-L subfamily.</text>
</comment>
<comment type="caution">
    <text evidence="7">The sequence shown here is derived from an EMBL/GenBank/DDBJ whole genome shotgun (WGS) entry which is preliminary data.</text>
</comment>
<feature type="domain" description="Threonyl/alanyl tRNA synthetase SAD" evidence="6">
    <location>
        <begin position="229"/>
        <end position="272"/>
    </location>
</feature>
<dbReference type="Proteomes" id="UP000800093">
    <property type="component" value="Unassembled WGS sequence"/>
</dbReference>
<dbReference type="GO" id="GO:0046872">
    <property type="term" value="F:metal ion binding"/>
    <property type="evidence" value="ECO:0007669"/>
    <property type="project" value="UniProtKB-KW"/>
</dbReference>
<dbReference type="FunFam" id="2.40.30.130:FF:000003">
    <property type="entry name" value="alanyl-tRNA editing protein Aarsd1"/>
    <property type="match status" value="1"/>
</dbReference>
<dbReference type="SUPFAM" id="SSF50447">
    <property type="entry name" value="Translation proteins"/>
    <property type="match status" value="1"/>
</dbReference>
<dbReference type="InterPro" id="IPR009000">
    <property type="entry name" value="Transl_B-barrel_sf"/>
</dbReference>
<dbReference type="EMBL" id="ML986767">
    <property type="protein sequence ID" value="KAF2258362.1"/>
    <property type="molecule type" value="Genomic_DNA"/>
</dbReference>
<evidence type="ECO:0000259" key="6">
    <source>
        <dbReference type="SMART" id="SM00863"/>
    </source>
</evidence>
<evidence type="ECO:0000256" key="5">
    <source>
        <dbReference type="SAM" id="Coils"/>
    </source>
</evidence>
<proteinExistence type="inferred from homology"/>
<evidence type="ECO:0000313" key="7">
    <source>
        <dbReference type="EMBL" id="KAF2258362.1"/>
    </source>
</evidence>
<evidence type="ECO:0000256" key="1">
    <source>
        <dbReference type="ARBA" id="ARBA00001947"/>
    </source>
</evidence>
<organism evidence="7 8">
    <name type="scientific">Lojkania enalia</name>
    <dbReference type="NCBI Taxonomy" id="147567"/>
    <lineage>
        <taxon>Eukaryota</taxon>
        <taxon>Fungi</taxon>
        <taxon>Dikarya</taxon>
        <taxon>Ascomycota</taxon>
        <taxon>Pezizomycotina</taxon>
        <taxon>Dothideomycetes</taxon>
        <taxon>Pleosporomycetidae</taxon>
        <taxon>Pleosporales</taxon>
        <taxon>Pleosporales incertae sedis</taxon>
        <taxon>Lojkania</taxon>
    </lineage>
</organism>
<keyword evidence="3" id="KW-0479">Metal-binding</keyword>
<accession>A0A9P4JZ46</accession>
<feature type="coiled-coil region" evidence="5">
    <location>
        <begin position="310"/>
        <end position="337"/>
    </location>
</feature>
<sequence length="443" mass="48305">MSVEGPIPAIVGALSCQKDSYLKTLDTRVVSCIEYVPPRSTQIAGKTKSKKATDPEKFVENGASPESKTWLIELADSILFPEGGGQPTDHGTITPVTQDPAEAIPIKSIQRHGLRCMHFSPKPLDPGTMVRQDVDFNRRWDHMQQHTGQHLLCAIMTAMHIEDVGWGMGPEGEMNYVELKRKPNDDEISEIQERCAEAIRLSIPITVETPGDAKADSLPGDYDKEKGVVRFIKIGDIDYNACCGTHLKSTAHISLILLHHTQTIRGTNCRLYFTCGNRAIKLASSSINALRAIGVSLSSGSAPSEVQSSVQILSDKLSESRKKEQKLLREIAKFESDRIKAVLQPGKSVWSHRASDGLDFINSIVFELKEAIKGGGAVVLASGEEKSTGYIMIIGEQSLVEILAAKVKEVVSAVKGGGKGKWQGKVAAWKKGEIEALRKAVEE</sequence>
<gene>
    <name evidence="7" type="ORF">CC78DRAFT_504774</name>
</gene>
<evidence type="ECO:0000256" key="3">
    <source>
        <dbReference type="ARBA" id="ARBA00022723"/>
    </source>
</evidence>
<dbReference type="GO" id="GO:0005524">
    <property type="term" value="F:ATP binding"/>
    <property type="evidence" value="ECO:0007669"/>
    <property type="project" value="InterPro"/>
</dbReference>
<reference evidence="8" key="1">
    <citation type="journal article" date="2020" name="Stud. Mycol.">
        <title>101 Dothideomycetes genomes: A test case for predicting lifestyles and emergence of pathogens.</title>
        <authorList>
            <person name="Haridas S."/>
            <person name="Albert R."/>
            <person name="Binder M."/>
            <person name="Bloem J."/>
            <person name="LaButti K."/>
            <person name="Salamov A."/>
            <person name="Andreopoulos B."/>
            <person name="Baker S."/>
            <person name="Barry K."/>
            <person name="Bills G."/>
            <person name="Bluhm B."/>
            <person name="Cannon C."/>
            <person name="Castanera R."/>
            <person name="Culley D."/>
            <person name="Daum C."/>
            <person name="Ezra D."/>
            <person name="Gonzalez J."/>
            <person name="Henrissat B."/>
            <person name="Kuo A."/>
            <person name="Liang C."/>
            <person name="Lipzen A."/>
            <person name="Lutzoni F."/>
            <person name="Magnuson J."/>
            <person name="Mondo S."/>
            <person name="Nolan M."/>
            <person name="Ohm R."/>
            <person name="Pangilinan J."/>
            <person name="Park H.-J."/>
            <person name="Ramirez L."/>
            <person name="Alfaro M."/>
            <person name="Sun H."/>
            <person name="Tritt A."/>
            <person name="Yoshinaga Y."/>
            <person name="Zwiers L.-H."/>
            <person name="Turgeon B."/>
            <person name="Goodwin S."/>
            <person name="Spatafora J."/>
            <person name="Crous P."/>
            <person name="Grigoriev I."/>
        </authorList>
    </citation>
    <scope>NUCLEOTIDE SEQUENCE [LARGE SCALE GENOMIC DNA]</scope>
    <source>
        <strain evidence="8">CBS 304.66</strain>
    </source>
</reference>